<dbReference type="AlphaFoldDB" id="A0A9X0DM37"/>
<evidence type="ECO:0000256" key="1">
    <source>
        <dbReference type="ARBA" id="ARBA00004141"/>
    </source>
</evidence>
<proteinExistence type="predicted"/>
<dbReference type="PROSITE" id="PS50922">
    <property type="entry name" value="TLC"/>
    <property type="match status" value="1"/>
</dbReference>
<dbReference type="OrthoDB" id="10266980at2759"/>
<evidence type="ECO:0000256" key="2">
    <source>
        <dbReference type="ARBA" id="ARBA00022692"/>
    </source>
</evidence>
<dbReference type="PANTHER" id="PTHR13439:SF0">
    <property type="entry name" value="TOPOISOMERASE I DAMAGE AFFECTED PROTEIN 4"/>
    <property type="match status" value="1"/>
</dbReference>
<dbReference type="EMBL" id="JAPEIS010000002">
    <property type="protein sequence ID" value="KAJ8068656.1"/>
    <property type="molecule type" value="Genomic_DNA"/>
</dbReference>
<dbReference type="GO" id="GO:0005783">
    <property type="term" value="C:endoplasmic reticulum"/>
    <property type="evidence" value="ECO:0007669"/>
    <property type="project" value="TreeGrafter"/>
</dbReference>
<dbReference type="SMART" id="SM00724">
    <property type="entry name" value="TLC"/>
    <property type="match status" value="1"/>
</dbReference>
<evidence type="ECO:0000313" key="8">
    <source>
        <dbReference type="EMBL" id="KAJ8068656.1"/>
    </source>
</evidence>
<evidence type="ECO:0000313" key="9">
    <source>
        <dbReference type="Proteomes" id="UP001152300"/>
    </source>
</evidence>
<feature type="transmembrane region" description="Helical" evidence="6">
    <location>
        <begin position="220"/>
        <end position="240"/>
    </location>
</feature>
<accession>A0A9X0DM37</accession>
<keyword evidence="9" id="KW-1185">Reference proteome</keyword>
<feature type="domain" description="TLC" evidence="7">
    <location>
        <begin position="89"/>
        <end position="322"/>
    </location>
</feature>
<reference evidence="8" key="1">
    <citation type="submission" date="2022-11" db="EMBL/GenBank/DDBJ databases">
        <title>Genome Resource of Sclerotinia nivalis Strain SnTB1, a Plant Pathogen Isolated from American Ginseng.</title>
        <authorList>
            <person name="Fan S."/>
        </authorList>
    </citation>
    <scope>NUCLEOTIDE SEQUENCE</scope>
    <source>
        <strain evidence="8">SnTB1</strain>
    </source>
</reference>
<organism evidence="8 9">
    <name type="scientific">Sclerotinia nivalis</name>
    <dbReference type="NCBI Taxonomy" id="352851"/>
    <lineage>
        <taxon>Eukaryota</taxon>
        <taxon>Fungi</taxon>
        <taxon>Dikarya</taxon>
        <taxon>Ascomycota</taxon>
        <taxon>Pezizomycotina</taxon>
        <taxon>Leotiomycetes</taxon>
        <taxon>Helotiales</taxon>
        <taxon>Sclerotiniaceae</taxon>
        <taxon>Sclerotinia</taxon>
    </lineage>
</organism>
<feature type="transmembrane region" description="Helical" evidence="6">
    <location>
        <begin position="162"/>
        <end position="181"/>
    </location>
</feature>
<gene>
    <name evidence="8" type="ORF">OCU04_002358</name>
</gene>
<keyword evidence="2 5" id="KW-0812">Transmembrane</keyword>
<protein>
    <recommendedName>
        <fullName evidence="7">TLC domain-containing protein</fullName>
    </recommendedName>
</protein>
<dbReference type="PANTHER" id="PTHR13439">
    <property type="entry name" value="CT120 PROTEIN"/>
    <property type="match status" value="1"/>
</dbReference>
<feature type="transmembrane region" description="Helical" evidence="6">
    <location>
        <begin position="187"/>
        <end position="208"/>
    </location>
</feature>
<dbReference type="GO" id="GO:0055088">
    <property type="term" value="P:lipid homeostasis"/>
    <property type="evidence" value="ECO:0007669"/>
    <property type="project" value="TreeGrafter"/>
</dbReference>
<evidence type="ECO:0000256" key="5">
    <source>
        <dbReference type="PROSITE-ProRule" id="PRU00205"/>
    </source>
</evidence>
<evidence type="ECO:0000256" key="4">
    <source>
        <dbReference type="ARBA" id="ARBA00023136"/>
    </source>
</evidence>
<keyword evidence="4 5" id="KW-0472">Membrane</keyword>
<keyword evidence="3 6" id="KW-1133">Transmembrane helix</keyword>
<evidence type="ECO:0000256" key="6">
    <source>
        <dbReference type="SAM" id="Phobius"/>
    </source>
</evidence>
<comment type="caution">
    <text evidence="8">The sequence shown here is derived from an EMBL/GenBank/DDBJ whole genome shotgun (WGS) entry which is preliminary data.</text>
</comment>
<evidence type="ECO:0000259" key="7">
    <source>
        <dbReference type="PROSITE" id="PS50922"/>
    </source>
</evidence>
<dbReference type="GO" id="GO:0016020">
    <property type="term" value="C:membrane"/>
    <property type="evidence" value="ECO:0007669"/>
    <property type="project" value="UniProtKB-SubCell"/>
</dbReference>
<name>A0A9X0DM37_9HELO</name>
<feature type="transmembrane region" description="Helical" evidence="6">
    <location>
        <begin position="130"/>
        <end position="150"/>
    </location>
</feature>
<dbReference type="Pfam" id="PF03798">
    <property type="entry name" value="TRAM_LAG1_CLN8"/>
    <property type="match status" value="1"/>
</dbReference>
<feature type="transmembrane region" description="Helical" evidence="6">
    <location>
        <begin position="290"/>
        <end position="310"/>
    </location>
</feature>
<dbReference type="Proteomes" id="UP001152300">
    <property type="component" value="Unassembled WGS sequence"/>
</dbReference>
<dbReference type="InterPro" id="IPR006634">
    <property type="entry name" value="TLC-dom"/>
</dbReference>
<sequence>MHLRHWGSAGQTSNFHNHIPKMLDPFFSAPEIFVTKGKVLFDHLSLQSLPFHLHEIIVAFCFYTFIDTYGSHIISSQLFPNIYPSLAPRSKINWNIHVVSFVQSTLICTLALWVLWTDEERWNMDWTGRIWGYTGAGALVQAFAMGYFLWDLMASVVHLDVLGLSSLIHAVCAFLVVGIGFRPFANYYGLNFVLYELSTPFLNIHWFFDELNMTGSRAQLYNGIVLLFTFFSCRLVWGVYQSAMLYQDIWKVYHAPSTTISIPEFAIPGDPEWELFRSSVSSEDLTLPVWLAWGYLGTNTMLTLLNIYWFKQMISAVSKRFSTKEKITKADKAK</sequence>
<feature type="transmembrane region" description="Helical" evidence="6">
    <location>
        <begin position="94"/>
        <end position="115"/>
    </location>
</feature>
<comment type="subcellular location">
    <subcellularLocation>
        <location evidence="1">Membrane</location>
        <topology evidence="1">Multi-pass membrane protein</topology>
    </subcellularLocation>
</comment>
<evidence type="ECO:0000256" key="3">
    <source>
        <dbReference type="ARBA" id="ARBA00022989"/>
    </source>
</evidence>
<dbReference type="InterPro" id="IPR050846">
    <property type="entry name" value="TLCD"/>
</dbReference>